<protein>
    <recommendedName>
        <fullName evidence="4">Actin-related protein 4</fullName>
    </recommendedName>
</protein>
<sequence>MAAYTSPAVVIDNGSYTTKAGFASEDLPSLVFNSNYMINPETQAVIIGDEELEANCQNEVMTLLDNNSLIYNFDNIVHNWQYVYDNIDNHNPIDPKEYPLVLTEQSWNTSKNKITTCQIAFENLEVPIFSLVKTPIAQLYRAGKSTGLVIDIGSSVTSVTPILDGIIQQKSTYHSKYAGDFLNLHVLNYLQNKAPIDHLIPSKFHNRASESFKNYYTSHNILQEYKNLTISYQTKHYKLYNSDEYLDITDQRNCLENLFDPTLNKLSNITIPEPTLDKPSSHGLTNLVFLALKNLEASLLPTTNDSTAQNKFARFIEIFKELLSNVLITGGTSSANGLPDHIINDLRALTQKYFPNYPFSYAVQQIRPNNTENAEIWDRQFGAWLGACNLASMLNDNNEDSNSAKIALDNWFITKADYEELGEDLIVEKFK</sequence>
<comment type="similarity">
    <text evidence="1">Belongs to the actin family.</text>
</comment>
<dbReference type="RefSeq" id="XP_049263214.1">
    <property type="nucleotide sequence ID" value="XM_049407352.1"/>
</dbReference>
<organism evidence="2 3">
    <name type="scientific">[Candida] subhashii</name>
    <dbReference type="NCBI Taxonomy" id="561895"/>
    <lineage>
        <taxon>Eukaryota</taxon>
        <taxon>Fungi</taxon>
        <taxon>Dikarya</taxon>
        <taxon>Ascomycota</taxon>
        <taxon>Saccharomycotina</taxon>
        <taxon>Pichiomycetes</taxon>
        <taxon>Debaryomycetaceae</taxon>
        <taxon>Spathaspora</taxon>
    </lineage>
</organism>
<dbReference type="Pfam" id="PF00022">
    <property type="entry name" value="Actin"/>
    <property type="match status" value="1"/>
</dbReference>
<evidence type="ECO:0000256" key="1">
    <source>
        <dbReference type="RuleBase" id="RU000487"/>
    </source>
</evidence>
<gene>
    <name evidence="2" type="ORF">J8A68_003491</name>
</gene>
<reference evidence="2 3" key="1">
    <citation type="journal article" date="2021" name="DNA Res.">
        <title>Genome analysis of Candida subhashii reveals its hybrid nature and dual mitochondrial genome conformations.</title>
        <authorList>
            <person name="Mixao V."/>
            <person name="Hegedusova E."/>
            <person name="Saus E."/>
            <person name="Pryszcz L.P."/>
            <person name="Cillingova A."/>
            <person name="Nosek J."/>
            <person name="Gabaldon T."/>
        </authorList>
    </citation>
    <scope>NUCLEOTIDE SEQUENCE [LARGE SCALE GENOMIC DNA]</scope>
    <source>
        <strain evidence="2 3">CBS 10753</strain>
    </source>
</reference>
<evidence type="ECO:0000313" key="2">
    <source>
        <dbReference type="EMBL" id="KAG7662981.1"/>
    </source>
</evidence>
<dbReference type="AlphaFoldDB" id="A0A8J5QLW5"/>
<dbReference type="InterPro" id="IPR004000">
    <property type="entry name" value="Actin"/>
</dbReference>
<name>A0A8J5QLW5_9ASCO</name>
<evidence type="ECO:0008006" key="4">
    <source>
        <dbReference type="Google" id="ProtNLM"/>
    </source>
</evidence>
<proteinExistence type="inferred from homology"/>
<accession>A0A8J5QLW5</accession>
<dbReference type="OrthoDB" id="5132116at2759"/>
<evidence type="ECO:0000313" key="3">
    <source>
        <dbReference type="Proteomes" id="UP000694255"/>
    </source>
</evidence>
<keyword evidence="3" id="KW-1185">Reference proteome</keyword>
<dbReference type="GeneID" id="73470291"/>
<dbReference type="SMART" id="SM00268">
    <property type="entry name" value="ACTIN"/>
    <property type="match status" value="1"/>
</dbReference>
<dbReference type="Proteomes" id="UP000694255">
    <property type="component" value="Unassembled WGS sequence"/>
</dbReference>
<dbReference type="PANTHER" id="PTHR11937">
    <property type="entry name" value="ACTIN"/>
    <property type="match status" value="1"/>
</dbReference>
<comment type="caution">
    <text evidence="2">The sequence shown here is derived from an EMBL/GenBank/DDBJ whole genome shotgun (WGS) entry which is preliminary data.</text>
</comment>
<dbReference type="EMBL" id="JAGSYN010000155">
    <property type="protein sequence ID" value="KAG7662981.1"/>
    <property type="molecule type" value="Genomic_DNA"/>
</dbReference>